<gene>
    <name evidence="3" type="ORF">BXY66_2384</name>
</gene>
<dbReference type="Pfam" id="PF04909">
    <property type="entry name" value="Amidohydro_2"/>
    <property type="match status" value="1"/>
</dbReference>
<evidence type="ECO:0000313" key="4">
    <source>
        <dbReference type="Proteomes" id="UP000295673"/>
    </source>
</evidence>
<evidence type="ECO:0000259" key="2">
    <source>
        <dbReference type="Pfam" id="PF04909"/>
    </source>
</evidence>
<evidence type="ECO:0000256" key="1">
    <source>
        <dbReference type="ARBA" id="ARBA00038310"/>
    </source>
</evidence>
<dbReference type="PANTHER" id="PTHR43569:SF2">
    <property type="entry name" value="AMIDOHYDROLASE-RELATED DOMAIN-CONTAINING PROTEIN"/>
    <property type="match status" value="1"/>
</dbReference>
<dbReference type="RefSeq" id="WP_132860273.1">
    <property type="nucleotide sequence ID" value="NZ_SMGR01000001.1"/>
</dbReference>
<name>A0A4R1NPZ5_9RHOB</name>
<dbReference type="InterPro" id="IPR006680">
    <property type="entry name" value="Amidohydro-rel"/>
</dbReference>
<dbReference type="SUPFAM" id="SSF51556">
    <property type="entry name" value="Metallo-dependent hydrolases"/>
    <property type="match status" value="1"/>
</dbReference>
<keyword evidence="4" id="KW-1185">Reference proteome</keyword>
<feature type="domain" description="Amidohydrolase-related" evidence="2">
    <location>
        <begin position="3"/>
        <end position="276"/>
    </location>
</feature>
<organism evidence="3 4">
    <name type="scientific">Shimia isoporae</name>
    <dbReference type="NCBI Taxonomy" id="647720"/>
    <lineage>
        <taxon>Bacteria</taxon>
        <taxon>Pseudomonadati</taxon>
        <taxon>Pseudomonadota</taxon>
        <taxon>Alphaproteobacteria</taxon>
        <taxon>Rhodobacterales</taxon>
        <taxon>Roseobacteraceae</taxon>
    </lineage>
</organism>
<reference evidence="3 4" key="1">
    <citation type="submission" date="2019-03" db="EMBL/GenBank/DDBJ databases">
        <title>Genomic Encyclopedia of Archaeal and Bacterial Type Strains, Phase II (KMG-II): from individual species to whole genera.</title>
        <authorList>
            <person name="Goeker M."/>
        </authorList>
    </citation>
    <scope>NUCLEOTIDE SEQUENCE [LARGE SCALE GENOMIC DNA]</scope>
    <source>
        <strain evidence="3 4">DSM 26433</strain>
    </source>
</reference>
<dbReference type="InterPro" id="IPR052350">
    <property type="entry name" value="Metallo-dep_Lactonases"/>
</dbReference>
<comment type="similarity">
    <text evidence="1">Belongs to the metallo-dependent hydrolases superfamily.</text>
</comment>
<dbReference type="GO" id="GO:0016787">
    <property type="term" value="F:hydrolase activity"/>
    <property type="evidence" value="ECO:0007669"/>
    <property type="project" value="InterPro"/>
</dbReference>
<accession>A0A4R1NPZ5</accession>
<dbReference type="AlphaFoldDB" id="A0A4R1NPZ5"/>
<dbReference type="Gene3D" id="3.20.20.140">
    <property type="entry name" value="Metal-dependent hydrolases"/>
    <property type="match status" value="1"/>
</dbReference>
<dbReference type="EMBL" id="SMGR01000001">
    <property type="protein sequence ID" value="TCL10315.1"/>
    <property type="molecule type" value="Genomic_DNA"/>
</dbReference>
<evidence type="ECO:0000313" key="3">
    <source>
        <dbReference type="EMBL" id="TCL10315.1"/>
    </source>
</evidence>
<protein>
    <submittedName>
        <fullName evidence="3">L-fuconolactonase</fullName>
    </submittedName>
</protein>
<dbReference type="OrthoDB" id="9787654at2"/>
<dbReference type="PANTHER" id="PTHR43569">
    <property type="entry name" value="AMIDOHYDROLASE"/>
    <property type="match status" value="1"/>
</dbReference>
<proteinExistence type="inferred from homology"/>
<comment type="caution">
    <text evidence="3">The sequence shown here is derived from an EMBL/GenBank/DDBJ whole genome shotgun (WGS) entry which is preliminary data.</text>
</comment>
<dbReference type="Proteomes" id="UP000295673">
    <property type="component" value="Unassembled WGS sequence"/>
</dbReference>
<sequence length="276" mass="30328">MIIDAHQHFWTLSRGDYPWPDESVAPIFRDFGPADLAPLLSNAGVDRTVIVQATDTVAETEFLLDIAEQTEWVAGVVGWVDLAANNAISEIDRLAKNPILKGLRPMLQTIEDTDWILQDAVAPSLAHMERTALRLDALIQPRHLSAIHKIAVKHPELNIVVDHIAKPAMGGAKAPAHDWVQGISELATLPNVHCKLSGVVTEVGPGWQIEDISPFMRHVLDAFGVDKVMFGSDWPVVNLASDYGTWRRVVDDALAPFSEADRAKILGANAARFYDL</sequence>
<dbReference type="InterPro" id="IPR032466">
    <property type="entry name" value="Metal_Hydrolase"/>
</dbReference>